<evidence type="ECO:0000256" key="1">
    <source>
        <dbReference type="ARBA" id="ARBA00001938"/>
    </source>
</evidence>
<dbReference type="Pfam" id="PF00364">
    <property type="entry name" value="Biotin_lipoyl"/>
    <property type="match status" value="1"/>
</dbReference>
<feature type="region of interest" description="Disordered" evidence="13">
    <location>
        <begin position="154"/>
        <end position="250"/>
    </location>
</feature>
<dbReference type="PANTHER" id="PTHR43416:SF5">
    <property type="entry name" value="DIHYDROLIPOYLLYSINE-RESIDUE SUCCINYLTRANSFERASE COMPONENT OF 2-OXOGLUTARATE DEHYDROGENASE COMPLEX, MITOCHONDRIAL"/>
    <property type="match status" value="1"/>
</dbReference>
<sequence>MSSSQCLRRAASGSLLRPASRCSASYVAGRHASNTGLRSLSTLTSSRSSLLSSPTLRKPSHLLRPSAINLQQSRNYAEKVVQVPQMAESITEGTLKQFSKQVGDYVEQDEEIATIETDKIDVAVNAPEAGTIKEFLVSEEDTVTVGQDLVKLELGGAPSGDQQGKSEPKEPASEKQDTSSQPEGGKEKEAPKEEKQPEPKKEEPKKEESKPAPPPPQQEKKPAPKKEDKPAPKSTQDQGPFGGNREENRVKMNRMRLRIAERLKQSQNTAASLTTFNEVDMSALMEFRKLYKDEVLKKTGIKLGFMSAFSRAACLAAKDIPAVNASIEGPGSGDTIVYRDYVDISVAVATEKGLVTPVVRNAEAMDLVGIEKAIADLGKKARDNKLTIEDMAGGTFTISNGGVFGSLYGTPIINLPQTAVLGLHAIKDRPVAVNGKVEIRPMMYLALTYDHRLLDGREAVTFLVKIKEYIEDPRKMLLGV</sequence>
<evidence type="ECO:0000313" key="15">
    <source>
        <dbReference type="EMBL" id="TKX24589.1"/>
    </source>
</evidence>
<dbReference type="CDD" id="cd06849">
    <property type="entry name" value="lipoyl_domain"/>
    <property type="match status" value="1"/>
</dbReference>
<dbReference type="InterPro" id="IPR006255">
    <property type="entry name" value="SucB"/>
</dbReference>
<comment type="pathway">
    <text evidence="3">Amino-acid degradation; L-lysine degradation via saccharopine pathway; glutaryl-CoA from L-lysine: step 6/6.</text>
</comment>
<evidence type="ECO:0000313" key="16">
    <source>
        <dbReference type="Proteomes" id="UP000308133"/>
    </source>
</evidence>
<comment type="cofactor">
    <cofactor evidence="1">
        <name>(R)-lipoate</name>
        <dbReference type="ChEBI" id="CHEBI:83088"/>
    </cofactor>
</comment>
<dbReference type="Gene3D" id="2.40.50.100">
    <property type="match status" value="1"/>
</dbReference>
<keyword evidence="10" id="KW-0496">Mitochondrion</keyword>
<comment type="caution">
    <text evidence="15">The sequence shown here is derived from an EMBL/GenBank/DDBJ whole genome shotgun (WGS) entry which is preliminary data.</text>
</comment>
<dbReference type="EMBL" id="PTQR01000039">
    <property type="protein sequence ID" value="TKX24589.1"/>
    <property type="molecule type" value="Genomic_DNA"/>
</dbReference>
<dbReference type="PANTHER" id="PTHR43416">
    <property type="entry name" value="DIHYDROLIPOYLLYSINE-RESIDUE SUCCINYLTRANSFERASE COMPONENT OF 2-OXOGLUTARATE DEHYDROGENASE COMPLEX, MITOCHONDRIAL-RELATED"/>
    <property type="match status" value="1"/>
</dbReference>
<dbReference type="UniPathway" id="UPA00868">
    <property type="reaction ID" value="UER00840"/>
</dbReference>
<protein>
    <recommendedName>
        <fullName evidence="5">dihydrolipoyllysine-residue succinyltransferase</fullName>
        <ecNumber evidence="5">2.3.1.61</ecNumber>
    </recommendedName>
    <alternativeName>
        <fullName evidence="12">2-oxoglutarate dehydrogenase complex component E2</fullName>
    </alternativeName>
</protein>
<dbReference type="NCBIfam" id="TIGR01347">
    <property type="entry name" value="sucB"/>
    <property type="match status" value="1"/>
</dbReference>
<dbReference type="Gene3D" id="3.30.559.10">
    <property type="entry name" value="Chloramphenicol acetyltransferase-like domain"/>
    <property type="match status" value="1"/>
</dbReference>
<comment type="subcellular location">
    <subcellularLocation>
        <location evidence="2">Mitochondrion</location>
    </subcellularLocation>
</comment>
<feature type="compositionally biased region" description="Basic and acidic residues" evidence="13">
    <location>
        <begin position="184"/>
        <end position="210"/>
    </location>
</feature>
<dbReference type="FunFam" id="3.30.559.10:FF:000006">
    <property type="entry name" value="Dihydrolipoyllysine-residue succinyltransferase component of 2-oxoglutarate dehydrogenase complex, mitochondrial"/>
    <property type="match status" value="1"/>
</dbReference>
<dbReference type="InterPro" id="IPR000089">
    <property type="entry name" value="Biotin_lipoyl"/>
</dbReference>
<evidence type="ECO:0000256" key="11">
    <source>
        <dbReference type="ARBA" id="ARBA00023315"/>
    </source>
</evidence>
<dbReference type="Pfam" id="PF00198">
    <property type="entry name" value="2-oxoacid_dh"/>
    <property type="match status" value="1"/>
</dbReference>
<dbReference type="GO" id="GO:0004149">
    <property type="term" value="F:dihydrolipoyllysine-residue succinyltransferase activity"/>
    <property type="evidence" value="ECO:0007669"/>
    <property type="project" value="UniProtKB-EC"/>
</dbReference>
<evidence type="ECO:0000256" key="2">
    <source>
        <dbReference type="ARBA" id="ARBA00004173"/>
    </source>
</evidence>
<evidence type="ECO:0000256" key="5">
    <source>
        <dbReference type="ARBA" id="ARBA00012945"/>
    </source>
</evidence>
<dbReference type="SUPFAM" id="SSF52777">
    <property type="entry name" value="CoA-dependent acyltransferases"/>
    <property type="match status" value="1"/>
</dbReference>
<keyword evidence="9" id="KW-0809">Transit peptide</keyword>
<evidence type="ECO:0000256" key="4">
    <source>
        <dbReference type="ARBA" id="ARBA00007317"/>
    </source>
</evidence>
<dbReference type="GO" id="GO:0033512">
    <property type="term" value="P:L-lysine catabolic process to acetyl-CoA via saccharopine"/>
    <property type="evidence" value="ECO:0007669"/>
    <property type="project" value="UniProtKB-UniPathway"/>
</dbReference>
<comment type="similarity">
    <text evidence="4">Belongs to the 2-oxoacid dehydrogenase family.</text>
</comment>
<gene>
    <name evidence="15" type="ORF">C1H76_3198</name>
</gene>
<evidence type="ECO:0000256" key="12">
    <source>
        <dbReference type="ARBA" id="ARBA00032406"/>
    </source>
</evidence>
<proteinExistence type="inferred from homology"/>
<feature type="domain" description="Lipoyl-binding" evidence="14">
    <location>
        <begin position="78"/>
        <end position="153"/>
    </location>
</feature>
<dbReference type="InterPro" id="IPR001078">
    <property type="entry name" value="2-oxoacid_DH_actylTfrase"/>
</dbReference>
<dbReference type="GO" id="GO:0006099">
    <property type="term" value="P:tricarboxylic acid cycle"/>
    <property type="evidence" value="ECO:0007669"/>
    <property type="project" value="UniProtKB-KW"/>
</dbReference>
<feature type="compositionally biased region" description="Basic and acidic residues" evidence="13">
    <location>
        <begin position="218"/>
        <end position="231"/>
    </location>
</feature>
<dbReference type="Proteomes" id="UP000308133">
    <property type="component" value="Unassembled WGS sequence"/>
</dbReference>
<evidence type="ECO:0000259" key="14">
    <source>
        <dbReference type="PROSITE" id="PS50968"/>
    </source>
</evidence>
<evidence type="ECO:0000256" key="8">
    <source>
        <dbReference type="ARBA" id="ARBA00022823"/>
    </source>
</evidence>
<evidence type="ECO:0000256" key="10">
    <source>
        <dbReference type="ARBA" id="ARBA00023128"/>
    </source>
</evidence>
<dbReference type="PROSITE" id="PS00189">
    <property type="entry name" value="LIPOYL"/>
    <property type="match status" value="1"/>
</dbReference>
<dbReference type="InterPro" id="IPR003016">
    <property type="entry name" value="2-oxoA_DH_lipoyl-BS"/>
</dbReference>
<keyword evidence="11" id="KW-0012">Acyltransferase</keyword>
<keyword evidence="8" id="KW-0450">Lipoyl</keyword>
<dbReference type="InterPro" id="IPR011053">
    <property type="entry name" value="Single_hybrid_motif"/>
</dbReference>
<dbReference type="NCBIfam" id="NF004309">
    <property type="entry name" value="PRK05704.1"/>
    <property type="match status" value="1"/>
</dbReference>
<reference evidence="15 16" key="1">
    <citation type="submission" date="2018-02" db="EMBL/GenBank/DDBJ databases">
        <title>Draft genome sequences of Elsinoe sp., causing black scab on jojoba.</title>
        <authorList>
            <person name="Stodart B."/>
            <person name="Jeffress S."/>
            <person name="Ash G."/>
            <person name="Arun Chinnappa K."/>
        </authorList>
    </citation>
    <scope>NUCLEOTIDE SEQUENCE [LARGE SCALE GENOMIC DNA]</scope>
    <source>
        <strain evidence="15 16">Hillstone_2</strain>
    </source>
</reference>
<dbReference type="SUPFAM" id="SSF51230">
    <property type="entry name" value="Single hybrid motif"/>
    <property type="match status" value="1"/>
</dbReference>
<keyword evidence="6" id="KW-0816">Tricarboxylic acid cycle</keyword>
<dbReference type="EC" id="2.3.1.61" evidence="5"/>
<evidence type="ECO:0000256" key="7">
    <source>
        <dbReference type="ARBA" id="ARBA00022679"/>
    </source>
</evidence>
<dbReference type="PROSITE" id="PS50968">
    <property type="entry name" value="BIOTINYL_LIPOYL"/>
    <property type="match status" value="1"/>
</dbReference>
<evidence type="ECO:0000256" key="6">
    <source>
        <dbReference type="ARBA" id="ARBA00022532"/>
    </source>
</evidence>
<organism evidence="15 16">
    <name type="scientific">Elsinoe australis</name>
    <dbReference type="NCBI Taxonomy" id="40998"/>
    <lineage>
        <taxon>Eukaryota</taxon>
        <taxon>Fungi</taxon>
        <taxon>Dikarya</taxon>
        <taxon>Ascomycota</taxon>
        <taxon>Pezizomycotina</taxon>
        <taxon>Dothideomycetes</taxon>
        <taxon>Dothideomycetidae</taxon>
        <taxon>Myriangiales</taxon>
        <taxon>Elsinoaceae</taxon>
        <taxon>Elsinoe</taxon>
    </lineage>
</organism>
<evidence type="ECO:0000256" key="9">
    <source>
        <dbReference type="ARBA" id="ARBA00022946"/>
    </source>
</evidence>
<evidence type="ECO:0000256" key="13">
    <source>
        <dbReference type="SAM" id="MobiDB-lite"/>
    </source>
</evidence>
<evidence type="ECO:0000256" key="3">
    <source>
        <dbReference type="ARBA" id="ARBA00005145"/>
    </source>
</evidence>
<dbReference type="InterPro" id="IPR050537">
    <property type="entry name" value="2-oxoacid_dehydrogenase"/>
</dbReference>
<dbReference type="InterPro" id="IPR023213">
    <property type="entry name" value="CAT-like_dom_sf"/>
</dbReference>
<accession>A0A4U7B1F5</accession>
<dbReference type="AlphaFoldDB" id="A0A4U7B1F5"/>
<feature type="compositionally biased region" description="Basic and acidic residues" evidence="13">
    <location>
        <begin position="164"/>
        <end position="177"/>
    </location>
</feature>
<keyword evidence="7 15" id="KW-0808">Transferase</keyword>
<dbReference type="GO" id="GO:0045252">
    <property type="term" value="C:oxoglutarate dehydrogenase complex"/>
    <property type="evidence" value="ECO:0007669"/>
    <property type="project" value="InterPro"/>
</dbReference>
<dbReference type="GO" id="GO:0005739">
    <property type="term" value="C:mitochondrion"/>
    <property type="evidence" value="ECO:0007669"/>
    <property type="project" value="UniProtKB-SubCell"/>
</dbReference>
<name>A0A4U7B1F5_9PEZI</name>